<reference evidence="6" key="1">
    <citation type="journal article" date="2021" name="Front. Plant Sci.">
        <title>Chromosome-Scale Genome Assembly for Chinese Sour Jujube and Insights Into Its Genome Evolution and Domestication Signature.</title>
        <authorList>
            <person name="Shen L.-Y."/>
            <person name="Luo H."/>
            <person name="Wang X.-L."/>
            <person name="Wang X.-M."/>
            <person name="Qiu X.-J."/>
            <person name="Liu H."/>
            <person name="Zhou S.-S."/>
            <person name="Jia K.-H."/>
            <person name="Nie S."/>
            <person name="Bao Y.-T."/>
            <person name="Zhang R.-G."/>
            <person name="Yun Q.-Z."/>
            <person name="Chai Y.-H."/>
            <person name="Lu J.-Y."/>
            <person name="Li Y."/>
            <person name="Zhao S.-W."/>
            <person name="Mao J.-F."/>
            <person name="Jia S.-G."/>
            <person name="Mao Y.-M."/>
        </authorList>
    </citation>
    <scope>NUCLEOTIDE SEQUENCE</scope>
    <source>
        <strain evidence="6">AT0</strain>
        <tissue evidence="6">Leaf</tissue>
    </source>
</reference>
<dbReference type="InterPro" id="IPR006595">
    <property type="entry name" value="CTLH_C"/>
</dbReference>
<dbReference type="Pfam" id="PF21359">
    <property type="entry name" value="zf_topless"/>
    <property type="match status" value="1"/>
</dbReference>
<dbReference type="InterPro" id="IPR006594">
    <property type="entry name" value="LisH"/>
</dbReference>
<proteinExistence type="predicted"/>
<dbReference type="Pfam" id="PF17814">
    <property type="entry name" value="LisH_TPL"/>
    <property type="match status" value="1"/>
</dbReference>
<dbReference type="PROSITE" id="PS00678">
    <property type="entry name" value="WD_REPEATS_1"/>
    <property type="match status" value="2"/>
</dbReference>
<dbReference type="PROSITE" id="PS50082">
    <property type="entry name" value="WD_REPEATS_2"/>
    <property type="match status" value="3"/>
</dbReference>
<dbReference type="InterPro" id="IPR011047">
    <property type="entry name" value="Quinoprotein_ADH-like_sf"/>
</dbReference>
<keyword evidence="4" id="KW-0472">Membrane</keyword>
<keyword evidence="1 3" id="KW-0853">WD repeat</keyword>
<feature type="repeat" description="WD" evidence="3">
    <location>
        <begin position="900"/>
        <end position="941"/>
    </location>
</feature>
<dbReference type="Pfam" id="PF00400">
    <property type="entry name" value="WD40"/>
    <property type="match status" value="3"/>
</dbReference>
<organism evidence="6 7">
    <name type="scientific">Ziziphus jujuba var. spinosa</name>
    <dbReference type="NCBI Taxonomy" id="714518"/>
    <lineage>
        <taxon>Eukaryota</taxon>
        <taxon>Viridiplantae</taxon>
        <taxon>Streptophyta</taxon>
        <taxon>Embryophyta</taxon>
        <taxon>Tracheophyta</taxon>
        <taxon>Spermatophyta</taxon>
        <taxon>Magnoliopsida</taxon>
        <taxon>eudicotyledons</taxon>
        <taxon>Gunneridae</taxon>
        <taxon>Pentapetalae</taxon>
        <taxon>rosids</taxon>
        <taxon>fabids</taxon>
        <taxon>Rosales</taxon>
        <taxon>Rhamnaceae</taxon>
        <taxon>Paliureae</taxon>
        <taxon>Ziziphus</taxon>
    </lineage>
</organism>
<keyword evidence="4" id="KW-0812">Transmembrane</keyword>
<keyword evidence="4" id="KW-1133">Transmembrane helix</keyword>
<dbReference type="InterPro" id="IPR015943">
    <property type="entry name" value="WD40/YVTN_repeat-like_dom_sf"/>
</dbReference>
<protein>
    <recommendedName>
        <fullName evidence="5">CTLH domain-containing protein</fullName>
    </recommendedName>
</protein>
<dbReference type="InterPro" id="IPR001680">
    <property type="entry name" value="WD40_rpt"/>
</dbReference>
<dbReference type="SUPFAM" id="SSF50978">
    <property type="entry name" value="WD40 repeat-like"/>
    <property type="match status" value="1"/>
</dbReference>
<name>A0A978V9M8_ZIZJJ</name>
<dbReference type="PROSITE" id="PS50897">
    <property type="entry name" value="CTLH"/>
    <property type="match status" value="1"/>
</dbReference>
<dbReference type="InterPro" id="IPR027728">
    <property type="entry name" value="Topless_fam"/>
</dbReference>
<dbReference type="PANTHER" id="PTHR44083:SF46">
    <property type="entry name" value="CTLH DOMAIN-CONTAINING PROTEIN"/>
    <property type="match status" value="1"/>
</dbReference>
<evidence type="ECO:0000313" key="6">
    <source>
        <dbReference type="EMBL" id="KAH7524613.1"/>
    </source>
</evidence>
<dbReference type="InterPro" id="IPR019775">
    <property type="entry name" value="WD40_repeat_CS"/>
</dbReference>
<dbReference type="EMBL" id="JAEACU010000006">
    <property type="protein sequence ID" value="KAH7524613.1"/>
    <property type="molecule type" value="Genomic_DNA"/>
</dbReference>
<dbReference type="InterPro" id="IPR054532">
    <property type="entry name" value="TPL_SMU1_LisH-like"/>
</dbReference>
<feature type="domain" description="CTLH" evidence="5">
    <location>
        <begin position="36"/>
        <end position="93"/>
    </location>
</feature>
<evidence type="ECO:0000256" key="4">
    <source>
        <dbReference type="SAM" id="Phobius"/>
    </source>
</evidence>
<dbReference type="PROSITE" id="PS50896">
    <property type="entry name" value="LISH"/>
    <property type="match status" value="1"/>
</dbReference>
<feature type="repeat" description="WD" evidence="3">
    <location>
        <begin position="451"/>
        <end position="494"/>
    </location>
</feature>
<dbReference type="InterPro" id="IPR036322">
    <property type="entry name" value="WD40_repeat_dom_sf"/>
</dbReference>
<dbReference type="InterPro" id="IPR048419">
    <property type="entry name" value="Topless_Znf"/>
</dbReference>
<keyword evidence="2" id="KW-0677">Repeat</keyword>
<dbReference type="GO" id="GO:0006355">
    <property type="term" value="P:regulation of DNA-templated transcription"/>
    <property type="evidence" value="ECO:0007669"/>
    <property type="project" value="InterPro"/>
</dbReference>
<dbReference type="SMART" id="SM00668">
    <property type="entry name" value="CTLH"/>
    <property type="match status" value="1"/>
</dbReference>
<dbReference type="PROSITE" id="PS50294">
    <property type="entry name" value="WD_REPEATS_REGION"/>
    <property type="match status" value="2"/>
</dbReference>
<gene>
    <name evidence="6" type="ORF">FEM48_Zijuj06G0137900</name>
</gene>
<evidence type="ECO:0000313" key="7">
    <source>
        <dbReference type="Proteomes" id="UP000813462"/>
    </source>
</evidence>
<sequence>MTSSLSRDLIFLILQFLDEEKLKDSLHKLEQESGLFFNWKYFEELVLAGNWDEVERYLAGFTRVDDNRYSMKIFFEIRKQKYLEALDKLDRAKAVDILVKDLKVFASFNEDLFKEITQLLTLDNFRENDQLSGYRDTKTARAIMLVELKKLIEANPLFREKLQLPSIKTSRLRMLINQSLNWQHSLCSNPRPNPDIRTLFLDHNCRNPNESFAQLNASSQMMSSVPKADGFLPIGANVPFQPSPSVQATPLSTWISIPPTVNHPAVSGGVSGFALPHPEEKVVACVAAISKGPSDSDDAFKKTRFSGVSDRIMLPGSNPGHNPGQSQNITSNQVDDFPKTFARTLEQGSLPTSMDFHPVHQTLLLVGTNVGDVSLWEVSAKEKLVSRNFQVWDIGASSMALKATLIKDPSVSVKRILWSPDGSSFGVAYSKHMIQLHAYYGGSDIRQHLEIDAHVGSVNDIAFSTPAKQLCVITCGDDKTVKVWDVATGKRLFTFEGHDAPVHSICPHSKENFHFIFSTSVDGKIKAWLYDHMGSRVDYDAPGRSCTTMLYSADGTRLFSCGTSKEGESHVVEWNENEGAVKRTYQGFIKRSLGVVQFDTTKNRFLAAGDDYAIKVWDMDNVKLLTIIDADGGLPATPRIRFNKEGTLLAVSANDNRIKILATIDGLRLMCAYESQSLIGSRVASEAVTKNGCTRNLEDMKLRLLPAADDNTTKTPKVMEINEASHVRLLRLSAMVKTDKVNDGLFLIFYFLFLLLLLLQILRLIYTNSGTAILALASNAIHLLWKWPRGGKATTKLAPQLVQPTSGMLMTNDLTNAKPEDSPPCFALSKNDSYVMSSSGGKISLFNMMTFKTMTTFMTPPPVSTYLAFHPQDNNIIAVGMDDSTIHIYNVRVDEVKSELKGHTKRVTGLAFSNVLNTLVSTGADAQIISWNTERWESQKNTFLQIPAGKTLATMSNMQVQFHQDQIHILVVHETQLAIYEATKLECEKQWAVGESSLSICHAVFSCDSQLVYASFLDGGIRVFGASNLQVRCQINPAAYLPNDISNAVQPLVVAAHPQEPNQFAIGLTDGGVVVFEPLELENKWGISSPIENGLPISSQTTPPVSAACLDQPQG</sequence>
<evidence type="ECO:0000256" key="2">
    <source>
        <dbReference type="ARBA" id="ARBA00022737"/>
    </source>
</evidence>
<dbReference type="SMART" id="SM00320">
    <property type="entry name" value="WD40"/>
    <property type="match status" value="10"/>
</dbReference>
<dbReference type="AlphaFoldDB" id="A0A978V9M8"/>
<evidence type="ECO:0000256" key="1">
    <source>
        <dbReference type="ARBA" id="ARBA00022574"/>
    </source>
</evidence>
<evidence type="ECO:0000259" key="5">
    <source>
        <dbReference type="PROSITE" id="PS50897"/>
    </source>
</evidence>
<dbReference type="Gene3D" id="2.130.10.10">
    <property type="entry name" value="YVTN repeat-like/Quinoprotein amine dehydrogenase"/>
    <property type="match status" value="3"/>
</dbReference>
<dbReference type="Proteomes" id="UP000813462">
    <property type="component" value="Unassembled WGS sequence"/>
</dbReference>
<dbReference type="InterPro" id="IPR054080">
    <property type="entry name" value="TPR1-like_2nd"/>
</dbReference>
<evidence type="ECO:0000256" key="3">
    <source>
        <dbReference type="PROSITE-ProRule" id="PRU00221"/>
    </source>
</evidence>
<dbReference type="PANTHER" id="PTHR44083">
    <property type="entry name" value="TOPLESS-RELATED PROTEIN 1-RELATED"/>
    <property type="match status" value="1"/>
</dbReference>
<feature type="transmembrane region" description="Helical" evidence="4">
    <location>
        <begin position="745"/>
        <end position="766"/>
    </location>
</feature>
<feature type="repeat" description="WD" evidence="3">
    <location>
        <begin position="596"/>
        <end position="627"/>
    </location>
</feature>
<dbReference type="SMART" id="SM00667">
    <property type="entry name" value="LisH"/>
    <property type="match status" value="1"/>
</dbReference>
<comment type="caution">
    <text evidence="6">The sequence shown here is derived from an EMBL/GenBank/DDBJ whole genome shotgun (WGS) entry which is preliminary data.</text>
</comment>
<accession>A0A978V9M8</accession>
<dbReference type="SUPFAM" id="SSF50998">
    <property type="entry name" value="Quinoprotein alcohol dehydrogenase-like"/>
    <property type="match status" value="1"/>
</dbReference>
<dbReference type="Pfam" id="PF21889">
    <property type="entry name" value="TPR1-like_2nd"/>
    <property type="match status" value="1"/>
</dbReference>